<evidence type="ECO:0000256" key="1">
    <source>
        <dbReference type="SAM" id="Phobius"/>
    </source>
</evidence>
<keyword evidence="1" id="KW-0472">Membrane</keyword>
<dbReference type="EMBL" id="ODYU01001947">
    <property type="protein sequence ID" value="SOQ38854.1"/>
    <property type="molecule type" value="Genomic_DNA"/>
</dbReference>
<organism evidence="2">
    <name type="scientific">Spodoptera frugiperda</name>
    <name type="common">Fall armyworm</name>
    <dbReference type="NCBI Taxonomy" id="7108"/>
    <lineage>
        <taxon>Eukaryota</taxon>
        <taxon>Metazoa</taxon>
        <taxon>Ecdysozoa</taxon>
        <taxon>Arthropoda</taxon>
        <taxon>Hexapoda</taxon>
        <taxon>Insecta</taxon>
        <taxon>Pterygota</taxon>
        <taxon>Neoptera</taxon>
        <taxon>Endopterygota</taxon>
        <taxon>Lepidoptera</taxon>
        <taxon>Glossata</taxon>
        <taxon>Ditrysia</taxon>
        <taxon>Noctuoidea</taxon>
        <taxon>Noctuidae</taxon>
        <taxon>Amphipyrinae</taxon>
        <taxon>Spodoptera</taxon>
    </lineage>
</organism>
<feature type="transmembrane region" description="Helical" evidence="1">
    <location>
        <begin position="231"/>
        <end position="255"/>
    </location>
</feature>
<keyword evidence="1" id="KW-1133">Transmembrane helix</keyword>
<dbReference type="AlphaFoldDB" id="A0A2H1VF06"/>
<name>A0A2H1VF06_SPOFR</name>
<sequence>MNLHNSYMENIKKSKRIALGLIEETRDYTAANSPDIDVDRDIDLAVPSTSHAKRPQEIVKYGKITFNTTAILHHYPQVSNNERNLHCSKEAKKKSDLNLEEIKPDNNNASTLEEVVVDKKRDNYNNNETVRVDITTDNALELVNQPVKYEVTQITRAAICNIQWPDYESCVEVTFGVPLQYDDEVEGSQPRLSTKELDDMWTTYIIKDNFAERLRSFGITEYAIPDDQTVLMVWLVIAAGVIISMAMLAFALWRFSCFEDYTRMKVYGDTDSVQNEKRHLDLYPTPHQTLPPLYSETDYKWADDKYDDSTRVDMGGFSNNSYVRDDLYEYDSDEDVITPRDRKGIISPRNYYDA</sequence>
<gene>
    <name evidence="2" type="ORF">SFRICE_016457</name>
</gene>
<reference evidence="2" key="1">
    <citation type="submission" date="2016-07" db="EMBL/GenBank/DDBJ databases">
        <authorList>
            <person name="Bretaudeau A."/>
        </authorList>
    </citation>
    <scope>NUCLEOTIDE SEQUENCE</scope>
    <source>
        <strain evidence="2">Rice</strain>
        <tissue evidence="2">Whole body</tissue>
    </source>
</reference>
<accession>A0A2H1VF06</accession>
<evidence type="ECO:0000313" key="2">
    <source>
        <dbReference type="EMBL" id="SOQ38854.1"/>
    </source>
</evidence>
<proteinExistence type="predicted"/>
<protein>
    <submittedName>
        <fullName evidence="2">SFRICE_016457</fullName>
    </submittedName>
</protein>
<keyword evidence="1" id="KW-0812">Transmembrane</keyword>